<dbReference type="AlphaFoldDB" id="A0A3E4ZAG1"/>
<organism evidence="2 3">
    <name type="scientific">Phocaeicola plebeius</name>
    <dbReference type="NCBI Taxonomy" id="310297"/>
    <lineage>
        <taxon>Bacteria</taxon>
        <taxon>Pseudomonadati</taxon>
        <taxon>Bacteroidota</taxon>
        <taxon>Bacteroidia</taxon>
        <taxon>Bacteroidales</taxon>
        <taxon>Bacteroidaceae</taxon>
        <taxon>Phocaeicola</taxon>
    </lineage>
</organism>
<evidence type="ECO:0000259" key="1">
    <source>
        <dbReference type="Pfam" id="PF01551"/>
    </source>
</evidence>
<comment type="caution">
    <text evidence="2">The sequence shown here is derived from an EMBL/GenBank/DDBJ whole genome shotgun (WGS) entry which is preliminary data.</text>
</comment>
<dbReference type="Pfam" id="PF01551">
    <property type="entry name" value="Peptidase_M23"/>
    <property type="match status" value="1"/>
</dbReference>
<dbReference type="EMBL" id="QSTW01000005">
    <property type="protein sequence ID" value="RGM92080.1"/>
    <property type="molecule type" value="Genomic_DNA"/>
</dbReference>
<dbReference type="CDD" id="cd12797">
    <property type="entry name" value="M23_peptidase"/>
    <property type="match status" value="1"/>
</dbReference>
<evidence type="ECO:0000313" key="3">
    <source>
        <dbReference type="Proteomes" id="UP000260814"/>
    </source>
</evidence>
<dbReference type="GO" id="GO:0004222">
    <property type="term" value="F:metalloendopeptidase activity"/>
    <property type="evidence" value="ECO:0007669"/>
    <property type="project" value="TreeGrafter"/>
</dbReference>
<dbReference type="PANTHER" id="PTHR21666:SF270">
    <property type="entry name" value="MUREIN HYDROLASE ACTIVATOR ENVC"/>
    <property type="match status" value="1"/>
</dbReference>
<proteinExistence type="predicted"/>
<protein>
    <submittedName>
        <fullName evidence="2">M23 family peptidase</fullName>
    </submittedName>
</protein>
<feature type="domain" description="M23ase beta-sheet core" evidence="1">
    <location>
        <begin position="45"/>
        <end position="130"/>
    </location>
</feature>
<dbReference type="Gene3D" id="2.70.70.10">
    <property type="entry name" value="Glucose Permease (Domain IIA)"/>
    <property type="match status" value="1"/>
</dbReference>
<accession>A0A3E4ZAG1</accession>
<dbReference type="Proteomes" id="UP000260814">
    <property type="component" value="Unassembled WGS sequence"/>
</dbReference>
<evidence type="ECO:0000313" key="2">
    <source>
        <dbReference type="EMBL" id="RGM92080.1"/>
    </source>
</evidence>
<dbReference type="SUPFAM" id="SSF51261">
    <property type="entry name" value="Duplicated hybrid motif"/>
    <property type="match status" value="1"/>
</dbReference>
<dbReference type="InterPro" id="IPR011055">
    <property type="entry name" value="Dup_hybrid_motif"/>
</dbReference>
<dbReference type="RefSeq" id="WP_117701491.1">
    <property type="nucleotide sequence ID" value="NZ_QSTW01000005.1"/>
</dbReference>
<reference evidence="2 3" key="1">
    <citation type="submission" date="2018-08" db="EMBL/GenBank/DDBJ databases">
        <title>A genome reference for cultivated species of the human gut microbiota.</title>
        <authorList>
            <person name="Zou Y."/>
            <person name="Xue W."/>
            <person name="Luo G."/>
        </authorList>
    </citation>
    <scope>NUCLEOTIDE SEQUENCE [LARGE SCALE GENOMIC DNA]</scope>
    <source>
        <strain evidence="2 3">OM06-2</strain>
    </source>
</reference>
<gene>
    <name evidence="2" type="ORF">DXB87_06355</name>
</gene>
<dbReference type="InterPro" id="IPR016047">
    <property type="entry name" value="M23ase_b-sheet_dom"/>
</dbReference>
<dbReference type="PANTHER" id="PTHR21666">
    <property type="entry name" value="PEPTIDASE-RELATED"/>
    <property type="match status" value="1"/>
</dbReference>
<name>A0A3E4ZAG1_9BACT</name>
<dbReference type="InterPro" id="IPR050570">
    <property type="entry name" value="Cell_wall_metabolism_enzyme"/>
</dbReference>
<sequence length="275" mass="31177">MRYTEEMMLQSKSGFCMPFEERGKDVELTLGYGKQKHPVTGTVFFHHGLDFEANHYLLSALASGTVSGIGNDATHGIYQVIRYGKYEVTYAHLANVFVNFGQTVKAGNIVALSGDRLHFEVKFDGKEINPIDFLTMLYGNVKAMEQTGKTGFPEFETYDMNIATQYDKDQKEIEELMLRFMPSYMEDLYKGMYVTPQHAEQSLRNIFTLSAAKHYFYEAMPSISNPLGIGQRAMSLACKVQNLLIADFLNYLALRHGIYLSTLSEVLKKNSMTKP</sequence>